<feature type="region of interest" description="Disordered" evidence="14">
    <location>
        <begin position="406"/>
        <end position="437"/>
    </location>
</feature>
<dbReference type="UniPathway" id="UPA00248">
    <property type="reaction ID" value="UER00314"/>
</dbReference>
<keyword evidence="6 12" id="KW-0620">Polyamine biosynthesis</keyword>
<dbReference type="SUPFAM" id="SSF56276">
    <property type="entry name" value="S-adenosylmethionine decarboxylase"/>
    <property type="match status" value="1"/>
</dbReference>
<feature type="binding site" evidence="11">
    <location>
        <position position="292"/>
    </location>
    <ligand>
        <name>S-methyl-5'-thioadenosine</name>
        <dbReference type="ChEBI" id="CHEBI:17509"/>
    </ligand>
</feature>
<name>A0A848DHP8_9PSEU</name>
<keyword evidence="9 12" id="KW-0704">Schiff base</keyword>
<comment type="caution">
    <text evidence="16">The sequence shown here is derived from an EMBL/GenBank/DDBJ whole genome shotgun (WGS) entry which is preliminary data.</text>
</comment>
<dbReference type="CDD" id="cd02440">
    <property type="entry name" value="AdoMet_MTases"/>
    <property type="match status" value="1"/>
</dbReference>
<dbReference type="InterPro" id="IPR016067">
    <property type="entry name" value="S-AdoMet_deCO2ase_core"/>
</dbReference>
<keyword evidence="3 12" id="KW-0210">Decarboxylase</keyword>
<keyword evidence="5 12" id="KW-0745">Spermidine biosynthesis</keyword>
<keyword evidence="2 11" id="KW-0808">Transferase</keyword>
<feature type="binding site" evidence="11">
    <location>
        <position position="227"/>
    </location>
    <ligand>
        <name>S-methyl-5'-thioadenosine</name>
        <dbReference type="ChEBI" id="CHEBI:17509"/>
    </ligand>
</feature>
<evidence type="ECO:0000256" key="6">
    <source>
        <dbReference type="ARBA" id="ARBA00023115"/>
    </source>
</evidence>
<keyword evidence="8 12" id="KW-0456">Lyase</keyword>
<reference evidence="16 17" key="1">
    <citation type="submission" date="2020-04" db="EMBL/GenBank/DDBJ databases">
        <authorList>
            <person name="Klaysubun C."/>
            <person name="Duangmal K."/>
            <person name="Lipun K."/>
        </authorList>
    </citation>
    <scope>NUCLEOTIDE SEQUENCE [LARGE SCALE GENOMIC DNA]</scope>
    <source>
        <strain evidence="16 17">DSM 45300</strain>
    </source>
</reference>
<feature type="chain" id="PRO_5033188474" description="S-adenosylmethionine decarboxylase beta chain" evidence="12">
    <location>
        <begin position="1"/>
        <end position="71"/>
    </location>
</feature>
<evidence type="ECO:0000256" key="10">
    <source>
        <dbReference type="ARBA" id="ARBA00023317"/>
    </source>
</evidence>
<dbReference type="PANTHER" id="PTHR43317:SF1">
    <property type="entry name" value="THERMOSPERMINE SYNTHASE ACAULIS5"/>
    <property type="match status" value="1"/>
</dbReference>
<feature type="compositionally biased region" description="Basic and acidic residues" evidence="14">
    <location>
        <begin position="413"/>
        <end position="423"/>
    </location>
</feature>
<evidence type="ECO:0000256" key="2">
    <source>
        <dbReference type="ARBA" id="ARBA00022679"/>
    </source>
</evidence>
<evidence type="ECO:0000256" key="4">
    <source>
        <dbReference type="ARBA" id="ARBA00022813"/>
    </source>
</evidence>
<evidence type="ECO:0000256" key="5">
    <source>
        <dbReference type="ARBA" id="ARBA00023066"/>
    </source>
</evidence>
<feature type="active site" description="Proton donor; for catalytic activity" evidence="12">
    <location>
        <position position="92"/>
    </location>
</feature>
<feature type="binding site" evidence="11">
    <location>
        <position position="154"/>
    </location>
    <ligand>
        <name>S-methyl-5'-thioadenosine</name>
        <dbReference type="ChEBI" id="CHEBI:17509"/>
    </ligand>
</feature>
<dbReference type="HAMAP" id="MF_00464">
    <property type="entry name" value="AdoMetDC_1"/>
    <property type="match status" value="1"/>
</dbReference>
<dbReference type="SUPFAM" id="SSF53335">
    <property type="entry name" value="S-adenosyl-L-methionine-dependent methyltransferases"/>
    <property type="match status" value="1"/>
</dbReference>
<feature type="modified residue" description="Pyruvic acid (Ser); by autocatalysis" evidence="12">
    <location>
        <position position="72"/>
    </location>
</feature>
<evidence type="ECO:0000256" key="13">
    <source>
        <dbReference type="PROSITE-ProRule" id="PRU00354"/>
    </source>
</evidence>
<dbReference type="InterPro" id="IPR003826">
    <property type="entry name" value="AdoMetDC_fam_prok"/>
</dbReference>
<comment type="PTM">
    <text evidence="12">Is synthesized initially as an inactive proenzyme. Formation of the active enzyme involves a self-maturation process in which the active site pyruvoyl group is generated from an internal serine residue via an autocatalytic post-translational modification. Two non-identical subunits are generated from the proenzyme in this reaction, and the pyruvate is formed at the N-terminus of the alpha chain, which is derived from the carboxyl end of the proenzyme. The post-translation cleavage follows an unusual pathway, termed non-hydrolytic serinolysis, in which the side chain hydroxyl group of the serine supplies its oxygen atom to form the C-terminus of the beta chain, while the remainder of the serine residue undergoes an oxidative deamination to produce ammonia and the pyruvoyl group blocking the N-terminus of the alpha chain.</text>
</comment>
<dbReference type="Gene3D" id="3.60.90.10">
    <property type="entry name" value="S-adenosylmethionine decarboxylase"/>
    <property type="match status" value="1"/>
</dbReference>
<dbReference type="NCBIfam" id="TIGR03330">
    <property type="entry name" value="SAM_DCase_Bsu"/>
    <property type="match status" value="1"/>
</dbReference>
<dbReference type="Proteomes" id="UP000586918">
    <property type="component" value="Unassembled WGS sequence"/>
</dbReference>
<sequence>MDPTPVPPAPLPVGRHVLAELTDVDAAVLDDVAALRGALHDALGAAGAQVRQIVAEAFAPQGATVVALLAESHASVHTWPEYATAHVDVFTCGDAADPELAVRLLAAALGASVRRLDVIERGGPAAAVTEPISPGLTRRWALGTVHHRATTPYQRVLIADTAHGVTLFCDDERQSAEATQLVYHEALFAPAALLAARCERVLVIGSSEGVVSEMAVAAGATRVDHVDIDPDCVRACAEHLPYGYTPGRLAAAERHEGPVHVHYGDGREFVERAAGRYDVIVVDLPDERPDEPEAQLNRLYAADFLAGCAQRLTEGGVVVCQAGSPALWRDATLRAAWRRFHDVFGPGGVVYAGSDEHEWAFLVGCPAAPADPVTTMVARLATLPVPPATIDAAWLRTRTVPPATLRRGFASAARHDDAGDGRHGRSAMSTPRRSRSR</sequence>
<comment type="subunit">
    <text evidence="12">Heterotetramer of two alpha and two beta chains arranged as a dimer of alpha/beta heterodimers.</text>
</comment>
<keyword evidence="12" id="KW-0949">S-adenosyl-L-methionine</keyword>
<feature type="active site" description="Schiff-base intermediate with substrate; via pyruvic acid" evidence="12">
    <location>
        <position position="72"/>
    </location>
</feature>
<dbReference type="Gene3D" id="3.40.50.150">
    <property type="entry name" value="Vaccinia Virus protein VP39"/>
    <property type="match status" value="1"/>
</dbReference>
<dbReference type="PROSITE" id="PS51006">
    <property type="entry name" value="PABS_2"/>
    <property type="match status" value="1"/>
</dbReference>
<comment type="similarity">
    <text evidence="12">Belongs to the prokaryotic AdoMetDC family. Type 1 subfamily.</text>
</comment>
<gene>
    <name evidence="16" type="primary">speD</name>
    <name evidence="11" type="synonym">speE</name>
    <name evidence="12" type="synonym">speH</name>
    <name evidence="16" type="ORF">HF519_11570</name>
</gene>
<evidence type="ECO:0000256" key="7">
    <source>
        <dbReference type="ARBA" id="ARBA00023145"/>
    </source>
</evidence>
<dbReference type="GO" id="GO:0004014">
    <property type="term" value="F:adenosylmethionine decarboxylase activity"/>
    <property type="evidence" value="ECO:0007669"/>
    <property type="project" value="UniProtKB-UniRule"/>
</dbReference>
<keyword evidence="7 12" id="KW-0865">Zymogen</keyword>
<comment type="cofactor">
    <cofactor evidence="12">
        <name>pyruvate</name>
        <dbReference type="ChEBI" id="CHEBI:15361"/>
    </cofactor>
    <text evidence="12">Binds 1 pyruvoyl group covalently per subunit.</text>
</comment>
<dbReference type="GO" id="GO:0008295">
    <property type="term" value="P:spermidine biosynthetic process"/>
    <property type="evidence" value="ECO:0007669"/>
    <property type="project" value="UniProtKB-UniRule"/>
</dbReference>
<dbReference type="EMBL" id="JAAXKZ010000033">
    <property type="protein sequence ID" value="NMH92197.1"/>
    <property type="molecule type" value="Genomic_DNA"/>
</dbReference>
<evidence type="ECO:0000256" key="14">
    <source>
        <dbReference type="SAM" id="MobiDB-lite"/>
    </source>
</evidence>
<evidence type="ECO:0000259" key="15">
    <source>
        <dbReference type="PROSITE" id="PS51006"/>
    </source>
</evidence>
<comment type="function">
    <text evidence="11">Catalyzes the irreversible transfer of a propylamine group from the amino donor S-adenosylmethioninamine (decarboxy-AdoMet) to putrescine (1,4-diaminobutane) to yield spermidine.</text>
</comment>
<dbReference type="GO" id="GO:0010487">
    <property type="term" value="F:thermospermine synthase activity"/>
    <property type="evidence" value="ECO:0007669"/>
    <property type="project" value="UniProtKB-ARBA"/>
</dbReference>
<comment type="function">
    <text evidence="12">Catalyzes the decarboxylation of S-adenosylmethionine to S-adenosylmethioninamine (dcAdoMet), the propylamine donor required for the synthesis of the polyamines spermine and spermidine from the diamine putrescine.</text>
</comment>
<dbReference type="Pfam" id="PF02675">
    <property type="entry name" value="AdoMet_dc"/>
    <property type="match status" value="1"/>
</dbReference>
<dbReference type="HAMAP" id="MF_00198">
    <property type="entry name" value="Spermidine_synth"/>
    <property type="match status" value="1"/>
</dbReference>
<dbReference type="UniPathway" id="UPA00331">
    <property type="reaction ID" value="UER00451"/>
</dbReference>
<feature type="active site" description="Proton acceptor" evidence="11 13">
    <location>
        <position position="283"/>
    </location>
</feature>
<evidence type="ECO:0000313" key="17">
    <source>
        <dbReference type="Proteomes" id="UP000586918"/>
    </source>
</evidence>
<feature type="active site" description="Proton acceptor; for processing activity" evidence="12">
    <location>
        <position position="77"/>
    </location>
</feature>
<evidence type="ECO:0000313" key="16">
    <source>
        <dbReference type="EMBL" id="NMH92197.1"/>
    </source>
</evidence>
<feature type="binding site" evidence="11">
    <location>
        <begin position="265"/>
        <end position="266"/>
    </location>
    <ligand>
        <name>S-methyl-5'-thioadenosine</name>
        <dbReference type="ChEBI" id="CHEBI:17509"/>
    </ligand>
</feature>
<comment type="pathway">
    <text evidence="12">Amine and polyamine biosynthesis; S-adenosylmethioninamine biosynthesis; S-adenosylmethioninamine from S-adenosyl-L-methionine: step 1/1.</text>
</comment>
<feature type="binding site" evidence="11">
    <location>
        <position position="208"/>
    </location>
    <ligand>
        <name>spermidine</name>
        <dbReference type="ChEBI" id="CHEBI:57834"/>
    </ligand>
</feature>
<comment type="subunit">
    <text evidence="11">Homodimer or homotetramer.</text>
</comment>
<feature type="chain" id="PRO_5033188473" description="S-adenosylmethionine decarboxylase alpha chain" evidence="12">
    <location>
        <begin position="72"/>
        <end position="437"/>
    </location>
</feature>
<evidence type="ECO:0000256" key="11">
    <source>
        <dbReference type="HAMAP-Rule" id="MF_00198"/>
    </source>
</evidence>
<dbReference type="InterPro" id="IPR029063">
    <property type="entry name" value="SAM-dependent_MTases_sf"/>
</dbReference>
<dbReference type="GO" id="GO:0004766">
    <property type="term" value="F:spermidine synthase activity"/>
    <property type="evidence" value="ECO:0007669"/>
    <property type="project" value="UniProtKB-UniRule"/>
</dbReference>
<dbReference type="InterPro" id="IPR001045">
    <property type="entry name" value="Spermi_synthase"/>
</dbReference>
<dbReference type="InterPro" id="IPR030374">
    <property type="entry name" value="PABS"/>
</dbReference>
<dbReference type="EC" id="4.1.1.50" evidence="12"/>
<comment type="similarity">
    <text evidence="1 11">Belongs to the spermidine/spermine synthase family.</text>
</comment>
<proteinExistence type="inferred from homology"/>
<feature type="domain" description="PABS" evidence="15">
    <location>
        <begin position="125"/>
        <end position="383"/>
    </location>
</feature>
<organism evidence="16 17">
    <name type="scientific">Pseudonocardia bannensis</name>
    <dbReference type="NCBI Taxonomy" id="630973"/>
    <lineage>
        <taxon>Bacteria</taxon>
        <taxon>Bacillati</taxon>
        <taxon>Actinomycetota</taxon>
        <taxon>Actinomycetes</taxon>
        <taxon>Pseudonocardiales</taxon>
        <taxon>Pseudonocardiaceae</taxon>
        <taxon>Pseudonocardia</taxon>
    </lineage>
</organism>
<evidence type="ECO:0000256" key="9">
    <source>
        <dbReference type="ARBA" id="ARBA00023270"/>
    </source>
</evidence>
<keyword evidence="10 12" id="KW-0670">Pyruvate</keyword>
<comment type="catalytic activity">
    <reaction evidence="12">
        <text>S-adenosyl-L-methionine + H(+) = S-adenosyl 3-(methylsulfanyl)propylamine + CO2</text>
        <dbReference type="Rhea" id="RHEA:15981"/>
        <dbReference type="ChEBI" id="CHEBI:15378"/>
        <dbReference type="ChEBI" id="CHEBI:16526"/>
        <dbReference type="ChEBI" id="CHEBI:57443"/>
        <dbReference type="ChEBI" id="CHEBI:59789"/>
        <dbReference type="EC" id="4.1.1.50"/>
    </reaction>
</comment>
<dbReference type="Pfam" id="PF01564">
    <property type="entry name" value="Spermine_synth"/>
    <property type="match status" value="1"/>
</dbReference>
<dbReference type="PANTHER" id="PTHR43317">
    <property type="entry name" value="THERMOSPERMINE SYNTHASE ACAULIS5"/>
    <property type="match status" value="1"/>
</dbReference>
<dbReference type="AlphaFoldDB" id="A0A848DHP8"/>
<comment type="catalytic activity">
    <reaction evidence="11">
        <text>S-adenosyl 3-(methylsulfanyl)propylamine + putrescine = S-methyl-5'-thioadenosine + spermidine + H(+)</text>
        <dbReference type="Rhea" id="RHEA:12721"/>
        <dbReference type="ChEBI" id="CHEBI:15378"/>
        <dbReference type="ChEBI" id="CHEBI:17509"/>
        <dbReference type="ChEBI" id="CHEBI:57443"/>
        <dbReference type="ChEBI" id="CHEBI:57834"/>
        <dbReference type="ChEBI" id="CHEBI:326268"/>
        <dbReference type="EC" id="2.5.1.16"/>
    </reaction>
</comment>
<feature type="binding site" evidence="11">
    <location>
        <position position="184"/>
    </location>
    <ligand>
        <name>spermidine</name>
        <dbReference type="ChEBI" id="CHEBI:57834"/>
    </ligand>
</feature>
<evidence type="ECO:0000256" key="8">
    <source>
        <dbReference type="ARBA" id="ARBA00023239"/>
    </source>
</evidence>
<keyword evidence="4 12" id="KW-0068">Autocatalytic cleavage</keyword>
<evidence type="ECO:0000256" key="12">
    <source>
        <dbReference type="HAMAP-Rule" id="MF_00464"/>
    </source>
</evidence>
<dbReference type="InterPro" id="IPR017716">
    <property type="entry name" value="S-AdoMet_deCOase_pro-enz"/>
</dbReference>
<protein>
    <recommendedName>
        <fullName evidence="12">S-adenosylmethionine decarboxylase proenzyme</fullName>
        <shortName evidence="12">AdoMetDC</shortName>
        <shortName evidence="12">SAMDC</shortName>
        <ecNumber evidence="12">4.1.1.50</ecNumber>
    </recommendedName>
    <component>
        <recommendedName>
            <fullName evidence="12">S-adenosylmethionine decarboxylase beta chain</fullName>
        </recommendedName>
    </component>
    <component>
        <recommendedName>
            <fullName evidence="12">S-adenosylmethionine decarboxylase alpha chain</fullName>
        </recommendedName>
    </component>
</protein>
<evidence type="ECO:0000256" key="3">
    <source>
        <dbReference type="ARBA" id="ARBA00022793"/>
    </source>
</evidence>
<keyword evidence="17" id="KW-1185">Reference proteome</keyword>
<feature type="site" description="Cleavage (non-hydrolytic); by autolysis" evidence="12">
    <location>
        <begin position="71"/>
        <end position="72"/>
    </location>
</feature>
<evidence type="ECO:0000256" key="1">
    <source>
        <dbReference type="ARBA" id="ARBA00007867"/>
    </source>
</evidence>
<accession>A0A848DHP8</accession>
<comment type="caution">
    <text evidence="11">Lacks conserved residue(s) required for the propagation of feature annotation.</text>
</comment>
<comment type="pathway">
    <text evidence="11">Amine and polyamine biosynthesis; spermidine biosynthesis; spermidine from putrescine: step 1/1.</text>
</comment>